<evidence type="ECO:0000256" key="1">
    <source>
        <dbReference type="SAM" id="SignalP"/>
    </source>
</evidence>
<comment type="caution">
    <text evidence="2">The sequence shown here is derived from an EMBL/GenBank/DDBJ whole genome shotgun (WGS) entry which is preliminary data.</text>
</comment>
<evidence type="ECO:0008006" key="4">
    <source>
        <dbReference type="Google" id="ProtNLM"/>
    </source>
</evidence>
<evidence type="ECO:0000313" key="2">
    <source>
        <dbReference type="EMBL" id="GGB76086.1"/>
    </source>
</evidence>
<name>A0ABQ1JWV6_9FLAO</name>
<keyword evidence="3" id="KW-1185">Reference proteome</keyword>
<feature type="signal peptide" evidence="1">
    <location>
        <begin position="1"/>
        <end position="17"/>
    </location>
</feature>
<dbReference type="Proteomes" id="UP000615760">
    <property type="component" value="Unassembled WGS sequence"/>
</dbReference>
<protein>
    <recommendedName>
        <fullName evidence="4">DUF1735 domain-containing protein</fullName>
    </recommendedName>
</protein>
<proteinExistence type="predicted"/>
<organism evidence="2 3">
    <name type="scientific">Flavobacterium suaedae</name>
    <dbReference type="NCBI Taxonomy" id="1767027"/>
    <lineage>
        <taxon>Bacteria</taxon>
        <taxon>Pseudomonadati</taxon>
        <taxon>Bacteroidota</taxon>
        <taxon>Flavobacteriia</taxon>
        <taxon>Flavobacteriales</taxon>
        <taxon>Flavobacteriaceae</taxon>
        <taxon>Flavobacterium</taxon>
    </lineage>
</organism>
<accession>A0ABQ1JWV6</accession>
<keyword evidence="1" id="KW-0732">Signal</keyword>
<reference evidence="3" key="1">
    <citation type="journal article" date="2019" name="Int. J. Syst. Evol. Microbiol.">
        <title>The Global Catalogue of Microorganisms (GCM) 10K type strain sequencing project: providing services to taxonomists for standard genome sequencing and annotation.</title>
        <authorList>
            <consortium name="The Broad Institute Genomics Platform"/>
            <consortium name="The Broad Institute Genome Sequencing Center for Infectious Disease"/>
            <person name="Wu L."/>
            <person name="Ma J."/>
        </authorList>
    </citation>
    <scope>NUCLEOTIDE SEQUENCE [LARGE SCALE GENOMIC DNA]</scope>
    <source>
        <strain evidence="3">CGMCC 1.15461</strain>
    </source>
</reference>
<dbReference type="PROSITE" id="PS51257">
    <property type="entry name" value="PROKAR_LIPOPROTEIN"/>
    <property type="match status" value="1"/>
</dbReference>
<gene>
    <name evidence="2" type="ORF">GCM10007424_15090</name>
</gene>
<evidence type="ECO:0000313" key="3">
    <source>
        <dbReference type="Proteomes" id="UP000615760"/>
    </source>
</evidence>
<dbReference type="EMBL" id="BMJE01000003">
    <property type="protein sequence ID" value="GGB76086.1"/>
    <property type="molecule type" value="Genomic_DNA"/>
</dbReference>
<sequence length="283" mass="30800">MLMKTIFKLLAVALLFASCDDVEPTIYNGNIGQNDTFLSFSRSVYLLPVVQNQTGEVKVVFNSSTVSDVDRVYNIEVGFPEASPANPETFTVPASVTIPAGEYQGSFTIPGVDNGLVDEVVKRFTLTVTNLSDNEYMDNDTTTINIYEVCPLQADFLGTYTIQVASEPLGISAFEAGEVTLVEGDSQYERVFNATVYPGYGGNQQVTLAFACNFLNLGQSIDTNVTCDVEDDTKSLVHAPAELADRSAYDTNDDSYFELTFIEDSQSDCGSPANTVLTFTKVE</sequence>
<feature type="chain" id="PRO_5046342828" description="DUF1735 domain-containing protein" evidence="1">
    <location>
        <begin position="18"/>
        <end position="283"/>
    </location>
</feature>